<keyword evidence="1" id="KW-1185">Reference proteome</keyword>
<name>A0A914YPV9_9BILA</name>
<sequence length="161" mass="19097">MFQKVDFVLTKKLSSTSIIKKINFGENLGFDLIFRNTSLVGNHFQIRNRIGDFEITKITTNYVSPEYDTYTRLFDLLYYYGDGNYKFYITANIKMKEMCVETRQIYISDSRLRLLNLYQYFKGAIDLDNLKLTYYVKKITENQTEIFIENPYDIEIEGVKG</sequence>
<evidence type="ECO:0000313" key="1">
    <source>
        <dbReference type="Proteomes" id="UP000887577"/>
    </source>
</evidence>
<protein>
    <submittedName>
        <fullName evidence="2">Uncharacterized protein</fullName>
    </submittedName>
</protein>
<proteinExistence type="predicted"/>
<dbReference type="WBParaSite" id="PSU_v2.g215.t1">
    <property type="protein sequence ID" value="PSU_v2.g215.t1"/>
    <property type="gene ID" value="PSU_v2.g215"/>
</dbReference>
<evidence type="ECO:0000313" key="2">
    <source>
        <dbReference type="WBParaSite" id="PSU_v2.g215.t1"/>
    </source>
</evidence>
<reference evidence="2" key="1">
    <citation type="submission" date="2022-11" db="UniProtKB">
        <authorList>
            <consortium name="WormBaseParasite"/>
        </authorList>
    </citation>
    <scope>IDENTIFICATION</scope>
</reference>
<dbReference type="Proteomes" id="UP000887577">
    <property type="component" value="Unplaced"/>
</dbReference>
<accession>A0A914YPV9</accession>
<organism evidence="1 2">
    <name type="scientific">Panagrolaimus superbus</name>
    <dbReference type="NCBI Taxonomy" id="310955"/>
    <lineage>
        <taxon>Eukaryota</taxon>
        <taxon>Metazoa</taxon>
        <taxon>Ecdysozoa</taxon>
        <taxon>Nematoda</taxon>
        <taxon>Chromadorea</taxon>
        <taxon>Rhabditida</taxon>
        <taxon>Tylenchina</taxon>
        <taxon>Panagrolaimomorpha</taxon>
        <taxon>Panagrolaimoidea</taxon>
        <taxon>Panagrolaimidae</taxon>
        <taxon>Panagrolaimus</taxon>
    </lineage>
</organism>
<dbReference type="AlphaFoldDB" id="A0A914YPV9"/>